<dbReference type="InterPro" id="IPR050116">
    <property type="entry name" value="DNA_polymerase-Y"/>
</dbReference>
<dbReference type="GO" id="GO:0003684">
    <property type="term" value="F:damaged DNA binding"/>
    <property type="evidence" value="ECO:0007669"/>
    <property type="project" value="InterPro"/>
</dbReference>
<dbReference type="AlphaFoldDB" id="A0A9E5JYN6"/>
<comment type="similarity">
    <text evidence="1">Belongs to the DNA polymerase type-Y family.</text>
</comment>
<comment type="caution">
    <text evidence="7">The sequence shown here is derived from an EMBL/GenBank/DDBJ whole genome shotgun (WGS) entry which is preliminary data.</text>
</comment>
<evidence type="ECO:0000313" key="8">
    <source>
        <dbReference type="Proteomes" id="UP000787472"/>
    </source>
</evidence>
<dbReference type="Gene3D" id="1.10.150.20">
    <property type="entry name" value="5' to 3' exonuclease, C-terminal subdomain"/>
    <property type="match status" value="1"/>
</dbReference>
<reference evidence="7" key="1">
    <citation type="submission" date="2020-03" db="EMBL/GenBank/DDBJ databases">
        <authorList>
            <person name="Guo F."/>
        </authorList>
    </citation>
    <scope>NUCLEOTIDE SEQUENCE</scope>
    <source>
        <strain evidence="7">JCM 30134</strain>
    </source>
</reference>
<protein>
    <submittedName>
        <fullName evidence="7">Y-family DNA polymerase</fullName>
    </submittedName>
</protein>
<dbReference type="EMBL" id="JAAONZ010000002">
    <property type="protein sequence ID" value="NHO64592.1"/>
    <property type="molecule type" value="Genomic_DNA"/>
</dbReference>
<dbReference type="NCBIfam" id="NF002955">
    <property type="entry name" value="PRK03609.1"/>
    <property type="match status" value="1"/>
</dbReference>
<dbReference type="Gene3D" id="3.40.1170.60">
    <property type="match status" value="1"/>
</dbReference>
<dbReference type="PROSITE" id="PS50173">
    <property type="entry name" value="UMUC"/>
    <property type="match status" value="1"/>
</dbReference>
<dbReference type="GO" id="GO:0003887">
    <property type="term" value="F:DNA-directed DNA polymerase activity"/>
    <property type="evidence" value="ECO:0007669"/>
    <property type="project" value="TreeGrafter"/>
</dbReference>
<dbReference type="InterPro" id="IPR001126">
    <property type="entry name" value="UmuC"/>
</dbReference>
<evidence type="ECO:0000259" key="6">
    <source>
        <dbReference type="PROSITE" id="PS50173"/>
    </source>
</evidence>
<dbReference type="InterPro" id="IPR025188">
    <property type="entry name" value="DUF4113"/>
</dbReference>
<gene>
    <name evidence="7" type="ORF">G8770_03410</name>
</gene>
<evidence type="ECO:0000256" key="1">
    <source>
        <dbReference type="ARBA" id="ARBA00010945"/>
    </source>
</evidence>
<accession>A0A9E5JYN6</accession>
<keyword evidence="8" id="KW-1185">Reference proteome</keyword>
<dbReference type="RefSeq" id="WP_167181777.1">
    <property type="nucleotide sequence ID" value="NZ_JAAONZ010000002.1"/>
</dbReference>
<dbReference type="GO" id="GO:0042276">
    <property type="term" value="P:error-prone translesion synthesis"/>
    <property type="evidence" value="ECO:0007669"/>
    <property type="project" value="TreeGrafter"/>
</dbReference>
<proteinExistence type="inferred from homology"/>
<dbReference type="Pfam" id="PF13438">
    <property type="entry name" value="DUF4113"/>
    <property type="match status" value="1"/>
</dbReference>
<organism evidence="7 8">
    <name type="scientific">Pseudomaricurvus hydrocarbonicus</name>
    <dbReference type="NCBI Taxonomy" id="1470433"/>
    <lineage>
        <taxon>Bacteria</taxon>
        <taxon>Pseudomonadati</taxon>
        <taxon>Pseudomonadota</taxon>
        <taxon>Gammaproteobacteria</taxon>
        <taxon>Cellvibrionales</taxon>
        <taxon>Cellvibrionaceae</taxon>
        <taxon>Pseudomaricurvus</taxon>
    </lineage>
</organism>
<dbReference type="CDD" id="cd01700">
    <property type="entry name" value="PolY_Pol_V_umuC"/>
    <property type="match status" value="1"/>
</dbReference>
<dbReference type="InterPro" id="IPR043128">
    <property type="entry name" value="Rev_trsase/Diguanyl_cyclase"/>
</dbReference>
<evidence type="ECO:0000256" key="4">
    <source>
        <dbReference type="ARBA" id="ARBA00023204"/>
    </source>
</evidence>
<dbReference type="GO" id="GO:0005829">
    <property type="term" value="C:cytosol"/>
    <property type="evidence" value="ECO:0007669"/>
    <property type="project" value="TreeGrafter"/>
</dbReference>
<sequence>MLALVDCNSCYASCEQVFRPDLRGKPVVVLSNNDGFVVARSKEAKALGIGDLQAFFKVEHLLRQHGVAIFSSNYPLYGDISNRVMMTLRHFAPQVEVYSIDEMFLQFDGMNEDWKRYGQTIRETLWRDVRMPVGVGIAPSKTLTKLANRAAKNIPQCAGVCVLDEPHKWQWLQQRTPVTKIWGIAKRLARRLAECDIHTAYDLARANPKILRRRLSINIERTIEELNGTPCIPMDSQPPAKRQIYCTRSFGEKLGELEPILQAITVYACRATEKLRQQQSLAQSMHVFLHTSPFEPGYFSNSTVVQLPYATDDSRLIAHCAKETLRGLYKPHHRFLKAGVGLLELISKEHYQQQDFFHPGQSPKTDQLMQVIDTINRNYGRGTLFLGAEGVTKKWKMRQHYTSPAYTTRWQELPVIKS</sequence>
<dbReference type="Pfam" id="PF00817">
    <property type="entry name" value="IMS"/>
    <property type="match status" value="1"/>
</dbReference>
<keyword evidence="2" id="KW-0227">DNA damage</keyword>
<dbReference type="InterPro" id="IPR043502">
    <property type="entry name" value="DNA/RNA_pol_sf"/>
</dbReference>
<dbReference type="Gene3D" id="3.30.70.270">
    <property type="match status" value="1"/>
</dbReference>
<evidence type="ECO:0000313" key="7">
    <source>
        <dbReference type="EMBL" id="NHO64592.1"/>
    </source>
</evidence>
<dbReference type="GO" id="GO:0006281">
    <property type="term" value="P:DNA repair"/>
    <property type="evidence" value="ECO:0007669"/>
    <property type="project" value="UniProtKB-KW"/>
</dbReference>
<dbReference type="PANTHER" id="PTHR11076">
    <property type="entry name" value="DNA REPAIR POLYMERASE UMUC / TRANSFERASE FAMILY MEMBER"/>
    <property type="match status" value="1"/>
</dbReference>
<evidence type="ECO:0000256" key="5">
    <source>
        <dbReference type="ARBA" id="ARBA00023236"/>
    </source>
</evidence>
<evidence type="ECO:0000256" key="3">
    <source>
        <dbReference type="ARBA" id="ARBA00023199"/>
    </source>
</evidence>
<evidence type="ECO:0000256" key="2">
    <source>
        <dbReference type="ARBA" id="ARBA00022763"/>
    </source>
</evidence>
<keyword evidence="4" id="KW-0234">DNA repair</keyword>
<dbReference type="SUPFAM" id="SSF56672">
    <property type="entry name" value="DNA/RNA polymerases"/>
    <property type="match status" value="1"/>
</dbReference>
<dbReference type="GO" id="GO:0009432">
    <property type="term" value="P:SOS response"/>
    <property type="evidence" value="ECO:0007669"/>
    <property type="project" value="UniProtKB-KW"/>
</dbReference>
<keyword evidence="5" id="KW-0742">SOS response</keyword>
<feature type="domain" description="UmuC" evidence="6">
    <location>
        <begin position="2"/>
        <end position="185"/>
    </location>
</feature>
<dbReference type="Proteomes" id="UP000787472">
    <property type="component" value="Unassembled WGS sequence"/>
</dbReference>
<dbReference type="PANTHER" id="PTHR11076:SF34">
    <property type="entry name" value="PROTEIN UMUC"/>
    <property type="match status" value="1"/>
</dbReference>
<dbReference type="InterPro" id="IPR017961">
    <property type="entry name" value="DNA_pol_Y-fam_little_finger"/>
</dbReference>
<dbReference type="Pfam" id="PF11799">
    <property type="entry name" value="IMS_C"/>
    <property type="match status" value="1"/>
</dbReference>
<keyword evidence="3" id="KW-0741">SOS mutagenesis</keyword>
<name>A0A9E5JYN6_9GAMM</name>